<keyword evidence="2" id="KW-1185">Reference proteome</keyword>
<dbReference type="RefSeq" id="WP_243851107.1">
    <property type="nucleotide sequence ID" value="NZ_BAAADD010000006.1"/>
</dbReference>
<reference evidence="1 2" key="1">
    <citation type="journal article" date="2019" name="Int. J. Syst. Evol. Microbiol.">
        <title>The Global Catalogue of Microorganisms (GCM) 10K type strain sequencing project: providing services to taxonomists for standard genome sequencing and annotation.</title>
        <authorList>
            <consortium name="The Broad Institute Genomics Platform"/>
            <consortium name="The Broad Institute Genome Sequencing Center for Infectious Disease"/>
            <person name="Wu L."/>
            <person name="Ma J."/>
        </authorList>
    </citation>
    <scope>NUCLEOTIDE SEQUENCE [LARGE SCALE GENOMIC DNA]</scope>
    <source>
        <strain evidence="1 2">JCM 15089</strain>
    </source>
</reference>
<dbReference type="InterPro" id="IPR021266">
    <property type="entry name" value="Kdo_hydroxlase"/>
</dbReference>
<dbReference type="EMBL" id="BAAADD010000006">
    <property type="protein sequence ID" value="GAA0575415.1"/>
    <property type="molecule type" value="Genomic_DNA"/>
</dbReference>
<accession>A0ABN1EWF6</accession>
<dbReference type="Proteomes" id="UP001499951">
    <property type="component" value="Unassembled WGS sequence"/>
</dbReference>
<comment type="caution">
    <text evidence="1">The sequence shown here is derived from an EMBL/GenBank/DDBJ whole genome shotgun (WGS) entry which is preliminary data.</text>
</comment>
<dbReference type="Pfam" id="PF11004">
    <property type="entry name" value="Kdo_hydroxy"/>
    <property type="match status" value="1"/>
</dbReference>
<proteinExistence type="predicted"/>
<sequence>MVCVWAPDARSATAALEGGRIVMLPGGFALHPQELALRDPALLSGAKNISLSPDRRLKHAAGSAAVRMRLKTMMARFAAFARDTVEAIAPHYRGALVKGRTSFRPAEIEGRAVSPLKDDTRLHVDAFPANPTRGKRILRVFANVHSHAPRHWTTGEPFADMAARFLPDLTPNPPILNALYAAVGATTGRRSPYDDLMLGLHDTLKRDPDYQAQCPKRPQTFAAGTVWICYTDVVLHAALKGQHALEQTFLLPVEAMAEPDRSPLRILERMTGRRLV</sequence>
<protein>
    <submittedName>
        <fullName evidence="1">Kdo hydroxylase family protein</fullName>
    </submittedName>
</protein>
<evidence type="ECO:0000313" key="1">
    <source>
        <dbReference type="EMBL" id="GAA0575415.1"/>
    </source>
</evidence>
<gene>
    <name evidence="1" type="ORF">GCM10008942_25310</name>
</gene>
<name>A0ABN1EWF6_9PROT</name>
<evidence type="ECO:0000313" key="2">
    <source>
        <dbReference type="Proteomes" id="UP001499951"/>
    </source>
</evidence>
<organism evidence="1 2">
    <name type="scientific">Rhizomicrobium electricum</name>
    <dbReference type="NCBI Taxonomy" id="480070"/>
    <lineage>
        <taxon>Bacteria</taxon>
        <taxon>Pseudomonadati</taxon>
        <taxon>Pseudomonadota</taxon>
        <taxon>Alphaproteobacteria</taxon>
        <taxon>Micropepsales</taxon>
        <taxon>Micropepsaceae</taxon>
        <taxon>Rhizomicrobium</taxon>
    </lineage>
</organism>